<gene>
    <name evidence="2" type="ORF">MOV92_04495</name>
</gene>
<reference evidence="2 3" key="1">
    <citation type="submission" date="2022-03" db="EMBL/GenBank/DDBJ databases">
        <title>Complete genome sequence of Lysobacter capsici VKM B-2533 and Lysobacter gummosus 10.1.1, promising sources of lytic agents.</title>
        <authorList>
            <person name="Tarlachkov S.V."/>
            <person name="Kudryakova I.V."/>
            <person name="Afoshin A.S."/>
            <person name="Leontyevskaya E.A."/>
            <person name="Leontyevskaya N.V."/>
        </authorList>
    </citation>
    <scope>NUCLEOTIDE SEQUENCE [LARGE SCALE GENOMIC DNA]</scope>
    <source>
        <strain evidence="2 3">10.1.1</strain>
    </source>
</reference>
<proteinExistence type="predicted"/>
<keyword evidence="3" id="KW-1185">Reference proteome</keyword>
<evidence type="ECO:0000256" key="1">
    <source>
        <dbReference type="SAM" id="MobiDB-lite"/>
    </source>
</evidence>
<dbReference type="Proteomes" id="UP000829194">
    <property type="component" value="Chromosome"/>
</dbReference>
<dbReference type="EMBL" id="CP093547">
    <property type="protein sequence ID" value="UNP30533.1"/>
    <property type="molecule type" value="Genomic_DNA"/>
</dbReference>
<evidence type="ECO:0000313" key="3">
    <source>
        <dbReference type="Proteomes" id="UP000829194"/>
    </source>
</evidence>
<evidence type="ECO:0000313" key="2">
    <source>
        <dbReference type="EMBL" id="UNP30533.1"/>
    </source>
</evidence>
<name>A0ABY3XFY1_9GAMM</name>
<accession>A0ABY3XFY1</accession>
<feature type="region of interest" description="Disordered" evidence="1">
    <location>
        <begin position="28"/>
        <end position="53"/>
    </location>
</feature>
<organism evidence="2 3">
    <name type="scientific">Lysobacter gummosus</name>
    <dbReference type="NCBI Taxonomy" id="262324"/>
    <lineage>
        <taxon>Bacteria</taxon>
        <taxon>Pseudomonadati</taxon>
        <taxon>Pseudomonadota</taxon>
        <taxon>Gammaproteobacteria</taxon>
        <taxon>Lysobacterales</taxon>
        <taxon>Lysobacteraceae</taxon>
        <taxon>Lysobacter</taxon>
    </lineage>
</organism>
<protein>
    <submittedName>
        <fullName evidence="2">Uncharacterized protein</fullName>
    </submittedName>
</protein>
<sequence length="91" mass="9496">MNKADHSGNPPAAIIATSAAGPVPILFQPETARIQPQTTPPPPTGRPAATSRQLDGQIIAVNDRPPRIPGPVAKRCVPPVVPALAKSELWL</sequence>
<dbReference type="RefSeq" id="WP_057941757.1">
    <property type="nucleotide sequence ID" value="NZ_CP011131.1"/>
</dbReference>